<feature type="transmembrane region" description="Helical" evidence="2">
    <location>
        <begin position="488"/>
        <end position="508"/>
    </location>
</feature>
<evidence type="ECO:0000313" key="5">
    <source>
        <dbReference type="EMBL" id="TXT15573.1"/>
    </source>
</evidence>
<feature type="transmembrane region" description="Helical" evidence="2">
    <location>
        <begin position="626"/>
        <end position="645"/>
    </location>
</feature>
<keyword evidence="2" id="KW-0472">Membrane</keyword>
<feature type="region of interest" description="Disordered" evidence="1">
    <location>
        <begin position="411"/>
        <end position="430"/>
    </location>
</feature>
<feature type="compositionally biased region" description="Low complexity" evidence="1">
    <location>
        <begin position="1152"/>
        <end position="1161"/>
    </location>
</feature>
<keyword evidence="2" id="KW-0812">Transmembrane</keyword>
<keyword evidence="3" id="KW-0732">Signal</keyword>
<keyword evidence="2" id="KW-1133">Transmembrane helix</keyword>
<feature type="transmembrane region" description="Helical" evidence="2">
    <location>
        <begin position="514"/>
        <end position="537"/>
    </location>
</feature>
<protein>
    <recommendedName>
        <fullName evidence="4">TRP C-terminal domain-containing protein</fullName>
    </recommendedName>
</protein>
<organism evidence="5 6">
    <name type="scientific">Vanrija humicola</name>
    <name type="common">Yeast</name>
    <name type="synonym">Cryptococcus humicola</name>
    <dbReference type="NCBI Taxonomy" id="5417"/>
    <lineage>
        <taxon>Eukaryota</taxon>
        <taxon>Fungi</taxon>
        <taxon>Dikarya</taxon>
        <taxon>Basidiomycota</taxon>
        <taxon>Agaricomycotina</taxon>
        <taxon>Tremellomycetes</taxon>
        <taxon>Trichosporonales</taxon>
        <taxon>Trichosporonaceae</taxon>
        <taxon>Vanrija</taxon>
    </lineage>
</organism>
<feature type="region of interest" description="Disordered" evidence="1">
    <location>
        <begin position="820"/>
        <end position="1189"/>
    </location>
</feature>
<evidence type="ECO:0000313" key="6">
    <source>
        <dbReference type="Proteomes" id="UP000473826"/>
    </source>
</evidence>
<feature type="domain" description="TRP C-terminal" evidence="4">
    <location>
        <begin position="484"/>
        <end position="682"/>
    </location>
</feature>
<evidence type="ECO:0000256" key="2">
    <source>
        <dbReference type="SAM" id="Phobius"/>
    </source>
</evidence>
<name>A0A7D8V325_VANHU</name>
<dbReference type="InterPro" id="IPR010308">
    <property type="entry name" value="TRP_C"/>
</dbReference>
<dbReference type="InterPro" id="IPR040241">
    <property type="entry name" value="TRP_Flc/Pkd2-like"/>
</dbReference>
<feature type="transmembrane region" description="Helical" evidence="2">
    <location>
        <begin position="594"/>
        <end position="614"/>
    </location>
</feature>
<dbReference type="Pfam" id="PF06011">
    <property type="entry name" value="TRP"/>
    <property type="match status" value="1"/>
</dbReference>
<feature type="signal peptide" evidence="3">
    <location>
        <begin position="1"/>
        <end position="20"/>
    </location>
</feature>
<evidence type="ECO:0000259" key="4">
    <source>
        <dbReference type="Pfam" id="PF06011"/>
    </source>
</evidence>
<dbReference type="EMBL" id="QKWK01000001">
    <property type="protein sequence ID" value="TXT15573.1"/>
    <property type="molecule type" value="Genomic_DNA"/>
</dbReference>
<dbReference type="OrthoDB" id="5312224at2759"/>
<feature type="chain" id="PRO_5028803180" description="TRP C-terminal domain-containing protein" evidence="3">
    <location>
        <begin position="21"/>
        <end position="1189"/>
    </location>
</feature>
<dbReference type="PANTHER" id="PTHR31145:SF6">
    <property type="entry name" value="INTEGRAL MEMBRANE PROTEIN (AFU_ORTHOLOGUE AFUA_7G01610)"/>
    <property type="match status" value="1"/>
</dbReference>
<feature type="compositionally biased region" description="Low complexity" evidence="1">
    <location>
        <begin position="411"/>
        <end position="425"/>
    </location>
</feature>
<feature type="transmembrane region" description="Helical" evidence="2">
    <location>
        <begin position="272"/>
        <end position="291"/>
    </location>
</feature>
<dbReference type="GO" id="GO:0016020">
    <property type="term" value="C:membrane"/>
    <property type="evidence" value="ECO:0007669"/>
    <property type="project" value="TreeGrafter"/>
</dbReference>
<dbReference type="PANTHER" id="PTHR31145">
    <property type="entry name" value="INTEGRAL MEMBRANE PROTEIN (AFU_ORTHOLOGUE AFUA_7G01610)"/>
    <property type="match status" value="1"/>
</dbReference>
<evidence type="ECO:0000256" key="3">
    <source>
        <dbReference type="SAM" id="SignalP"/>
    </source>
</evidence>
<gene>
    <name evidence="5" type="ORF">VHUM_00076</name>
</gene>
<accession>A0A7D8V325</accession>
<keyword evidence="6" id="KW-1185">Reference proteome</keyword>
<feature type="transmembrane region" description="Helical" evidence="2">
    <location>
        <begin position="195"/>
        <end position="223"/>
    </location>
</feature>
<feature type="transmembrane region" description="Helical" evidence="2">
    <location>
        <begin position="657"/>
        <end position="679"/>
    </location>
</feature>
<evidence type="ECO:0000256" key="1">
    <source>
        <dbReference type="SAM" id="MobiDB-lite"/>
    </source>
</evidence>
<feature type="compositionally biased region" description="Polar residues" evidence="1">
    <location>
        <begin position="1057"/>
        <end position="1074"/>
    </location>
</feature>
<reference evidence="5 6" key="1">
    <citation type="journal article" date="2019" name="PLoS Genet.">
        <title>Convergent evolution of linked mating-type loci in basidiomycete fungi.</title>
        <authorList>
            <person name="Sun S."/>
            <person name="Coelho M.A."/>
            <person name="Heitman J."/>
            <person name="Nowrousian M."/>
        </authorList>
    </citation>
    <scope>NUCLEOTIDE SEQUENCE [LARGE SCALE GENOMIC DNA]</scope>
    <source>
        <strain evidence="5 6">CBS 4282</strain>
    </source>
</reference>
<feature type="transmembrane region" description="Helical" evidence="2">
    <location>
        <begin position="369"/>
        <end position="394"/>
    </location>
</feature>
<feature type="compositionally biased region" description="Basic and acidic residues" evidence="1">
    <location>
        <begin position="968"/>
        <end position="979"/>
    </location>
</feature>
<proteinExistence type="predicted"/>
<feature type="compositionally biased region" description="Basic and acidic residues" evidence="1">
    <location>
        <begin position="1025"/>
        <end position="1037"/>
    </location>
</feature>
<sequence length="1189" mass="129033">MVGAAAAVVWALALTKTAAATVLVSAFSDCSSQYEPVAPPSARLAVSDVLVQLVKGDESLRLGLNGGGVDVLRLDVIGTSPSIISGYSRATEKLATIFTTTTEAGVVQFKSSGWLCNSLFPANLTSEYIPNNMTYCPLPAGPFGINASIPLYNVHALTTIHSRIHAVETSEPAQTIMCVDVYVTPYDDESWPYRLFLWFPASIAIAFWIVTWAARFAAGWLIGADRRAGGQRMLKWGTMLISGLSGERLGVSAALLRFVTPGLRDILHHIQFVTMLGMISVSWPGFFYPIVAQSAWADLLWNATIVSKNHTQLFPDKFTPPDNFAPQINNTTYPLYLNSTATNKLLNLNSTRDGMDSFAFVVGLRPQDLFGTCLSLFLMLAGVIIIVSLSLWIVHGLAEWLSKETSSYMSSNGGHSNGHSRSSSNAKEWYDPHNSQTEFGQVPLTPASATPRAAAAPQVPSKFRRIWSRFTPRGEAGAFHFAALYGNLLRLIIAFHFPVTAVSVYHLTLHRTSIVSKVFAALAIAFISVGIPTFIMYKISRTPTGKLYEAARTLLGLGPIYNVYEQEKQLYRTLPLLGSLISGIAIGAGQDSGLAQTIVLIVVELVVFLATAVWSPWGQGASMGGTVIFTSIARISSIVLAMILAPNVSVEEGSQQWLAYVVLILQALVFLFYFCMVIVKIVEGLIRLFGGGTFDESNHPIDGGIFAAIMDLDCLNGVRGGKAAARKKRKRDSRQLQRNVSVAGSLTTQMMLDRHSQGVERQLGGYTRASMHAQRGYYQVSNPSIDHLARRSMSDQGSITSMSDENRIMDMWRPMVTPAHGYSDVQPLASPTEKSPVNSPRRHSTGWPQTAPLIRVSDEQGPPYRPHHSRAQSSSAIVEELASPTSPVPPPIRSMSTSPRLPQYGALNLPTTPTYPPARGMRPDNNGVRPPPLTISKRRSLNNIAIEEEESGAAEASKRRSAWFGRSGGDDRTRTRRSYDDDDSDDEPGPRRPRRRYRNQREQGSAPETSPRAPRGFKALFTRKAKLDERTRDENSARKAAKMNESAAIFTGVEAPSQATGSSTFRVQRKNQPTARPVSGASGSAIPLLAAPPPSSFKVSRMPQSGPSPGRTPPMLSPSPSALEALHDVAEEPQDTPAPALRVNRPPPRPSPSGSSMSSGPERTPDPTVRADSAGGYASNLFVPLRPGG</sequence>
<dbReference type="GO" id="GO:0055085">
    <property type="term" value="P:transmembrane transport"/>
    <property type="evidence" value="ECO:0007669"/>
    <property type="project" value="TreeGrafter"/>
</dbReference>
<feature type="transmembrane region" description="Helical" evidence="2">
    <location>
        <begin position="570"/>
        <end position="588"/>
    </location>
</feature>
<dbReference type="Proteomes" id="UP000473826">
    <property type="component" value="Unassembled WGS sequence"/>
</dbReference>
<comment type="caution">
    <text evidence="5">The sequence shown here is derived from an EMBL/GenBank/DDBJ whole genome shotgun (WGS) entry which is preliminary data.</text>
</comment>
<feature type="compositionally biased region" description="Low complexity" evidence="1">
    <location>
        <begin position="1079"/>
        <end position="1089"/>
    </location>
</feature>
<dbReference type="AlphaFoldDB" id="A0A7D8V325"/>